<keyword evidence="1" id="KW-0732">Signal</keyword>
<evidence type="ECO:0000313" key="2">
    <source>
        <dbReference type="EMBL" id="PWJ75452.1"/>
    </source>
</evidence>
<dbReference type="Pfam" id="PF05960">
    <property type="entry name" value="DUF885"/>
    <property type="match status" value="1"/>
</dbReference>
<proteinExistence type="predicted"/>
<sequence length="611" mass="70744">MNCYMKKVSLWRRAGCFLLTGGLVLSMSFAGVQPAAAASSAVTAAREPEEEQQAFDEYMDELFIDLLNGDYYSLHLMLENPSEYGIDLKRHAFDKTLFKEAGARDDEWQEEVTAVTDRLSEFDFDLLDEEQQRTYRVVWEYFKNEEAAADLGLYYEPLSYVQGVHSEMPVLLSVFTIMSREDARNYLELVADLDEYFRAVLEYEQRRSEAGLFMSDDALDMVLEDCRTFADREAENILVACFPDQLDSIECITEEEKQEYVECLQTVVDENFYPAYEELIEGLEKLRGTGKNDEGICYFEKGKEYYEYLVNSKVATSYEMDEVSEIINESLQNITDELNTFDSDTAGKLLSEEFDSLDPDEILKLMQERSREDWPDIGELVYEFREVPEKLEDSMNLAFYMLPQLDIPVRNIIYVNNAYIQEDFWTTVSHEGVPGHMYQTNYNNLNNNGKGYGPIRRMLENNGYAEGWGTYAEIYSLSYAGLSGEAARLRKLISLQGLGIAAMLDVGINYEGWSREEVYNKLHELFDEENSAFLAEYYYDYVINNPAGMLPYYLGYLEITDMRDEAEETLGKKFSLRDFHTFMLDEGNAPFTVIREDFKKWVSEQKACSDR</sequence>
<comment type="caution">
    <text evidence="2">The sequence shown here is derived from an EMBL/GenBank/DDBJ whole genome shotgun (WGS) entry which is preliminary data.</text>
</comment>
<gene>
    <name evidence="2" type="ORF">C7383_10622</name>
</gene>
<reference evidence="2 3" key="1">
    <citation type="submission" date="2018-05" db="EMBL/GenBank/DDBJ databases">
        <authorList>
            <person name="Goeker M."/>
            <person name="Huntemann M."/>
            <person name="Clum A."/>
            <person name="Pillay M."/>
            <person name="Palaniappan K."/>
            <person name="Varghese N."/>
            <person name="Mikhailova N."/>
            <person name="Stamatis D."/>
            <person name="Reddy T."/>
            <person name="Daum C."/>
            <person name="Shapiro N."/>
            <person name="Ivanova N."/>
            <person name="Kyrpides N."/>
            <person name="Woyke T."/>
        </authorList>
    </citation>
    <scope>NUCLEOTIDE SEQUENCE [LARGE SCALE GENOMIC DNA]</scope>
    <source>
        <strain evidence="2 3">DSM 26524</strain>
    </source>
</reference>
<feature type="chain" id="PRO_5044491567" evidence="1">
    <location>
        <begin position="38"/>
        <end position="611"/>
    </location>
</feature>
<protein>
    <submittedName>
        <fullName evidence="2">Uncharacterized protein (DUF885 family)</fullName>
    </submittedName>
</protein>
<evidence type="ECO:0000256" key="1">
    <source>
        <dbReference type="SAM" id="SignalP"/>
    </source>
</evidence>
<dbReference type="AlphaFoldDB" id="A0AB73T423"/>
<organism evidence="2 3">
    <name type="scientific">Murimonas intestini</name>
    <dbReference type="NCBI Taxonomy" id="1337051"/>
    <lineage>
        <taxon>Bacteria</taxon>
        <taxon>Bacillati</taxon>
        <taxon>Bacillota</taxon>
        <taxon>Clostridia</taxon>
        <taxon>Lachnospirales</taxon>
        <taxon>Lachnospiraceae</taxon>
        <taxon>Murimonas</taxon>
    </lineage>
</organism>
<keyword evidence="3" id="KW-1185">Reference proteome</keyword>
<dbReference type="PANTHER" id="PTHR33361">
    <property type="entry name" value="GLR0591 PROTEIN"/>
    <property type="match status" value="1"/>
</dbReference>
<dbReference type="PANTHER" id="PTHR33361:SF2">
    <property type="entry name" value="DUF885 DOMAIN-CONTAINING PROTEIN"/>
    <property type="match status" value="1"/>
</dbReference>
<dbReference type="Proteomes" id="UP000245412">
    <property type="component" value="Unassembled WGS sequence"/>
</dbReference>
<evidence type="ECO:0000313" key="3">
    <source>
        <dbReference type="Proteomes" id="UP000245412"/>
    </source>
</evidence>
<accession>A0AB73T423</accession>
<name>A0AB73T423_9FIRM</name>
<dbReference type="InterPro" id="IPR010281">
    <property type="entry name" value="DUF885"/>
</dbReference>
<feature type="signal peptide" evidence="1">
    <location>
        <begin position="1"/>
        <end position="37"/>
    </location>
</feature>
<dbReference type="EMBL" id="QGGY01000006">
    <property type="protein sequence ID" value="PWJ75452.1"/>
    <property type="molecule type" value="Genomic_DNA"/>
</dbReference>